<dbReference type="Pfam" id="PF09335">
    <property type="entry name" value="VTT_dom"/>
    <property type="match status" value="1"/>
</dbReference>
<keyword evidence="1" id="KW-0472">Membrane</keyword>
<feature type="transmembrane region" description="Helical" evidence="1">
    <location>
        <begin position="122"/>
        <end position="147"/>
    </location>
</feature>
<keyword evidence="1" id="KW-1133">Transmembrane helix</keyword>
<accession>A0A1G7F4K1</accession>
<dbReference type="InterPro" id="IPR032816">
    <property type="entry name" value="VTT_dom"/>
</dbReference>
<feature type="transmembrane region" description="Helical" evidence="1">
    <location>
        <begin position="71"/>
        <end position="101"/>
    </location>
</feature>
<feature type="transmembrane region" description="Helical" evidence="1">
    <location>
        <begin position="191"/>
        <end position="212"/>
    </location>
</feature>
<reference evidence="3 4" key="1">
    <citation type="submission" date="2016-10" db="EMBL/GenBank/DDBJ databases">
        <authorList>
            <person name="de Groot N.N."/>
        </authorList>
    </citation>
    <scope>NUCLEOTIDE SEQUENCE [LARGE SCALE GENOMIC DNA]</scope>
    <source>
        <strain evidence="3 4">GAS232</strain>
    </source>
</reference>
<dbReference type="Proteomes" id="UP000182427">
    <property type="component" value="Chromosome I"/>
</dbReference>
<dbReference type="PANTHER" id="PTHR42709">
    <property type="entry name" value="ALKALINE PHOSPHATASE LIKE PROTEIN"/>
    <property type="match status" value="1"/>
</dbReference>
<protein>
    <submittedName>
        <fullName evidence="3">Membrane protein DedA, SNARE-associated domain</fullName>
    </submittedName>
</protein>
<dbReference type="OrthoDB" id="118840at2"/>
<keyword evidence="4" id="KW-1185">Reference proteome</keyword>
<evidence type="ECO:0000256" key="1">
    <source>
        <dbReference type="SAM" id="Phobius"/>
    </source>
</evidence>
<evidence type="ECO:0000259" key="2">
    <source>
        <dbReference type="Pfam" id="PF09335"/>
    </source>
</evidence>
<keyword evidence="1" id="KW-0812">Transmembrane</keyword>
<name>A0A1G7F4K1_9BACT</name>
<organism evidence="3 4">
    <name type="scientific">Terriglobus roseus</name>
    <dbReference type="NCBI Taxonomy" id="392734"/>
    <lineage>
        <taxon>Bacteria</taxon>
        <taxon>Pseudomonadati</taxon>
        <taxon>Acidobacteriota</taxon>
        <taxon>Terriglobia</taxon>
        <taxon>Terriglobales</taxon>
        <taxon>Acidobacteriaceae</taxon>
        <taxon>Terriglobus</taxon>
    </lineage>
</organism>
<dbReference type="EMBL" id="LT629690">
    <property type="protein sequence ID" value="SDE70807.1"/>
    <property type="molecule type" value="Genomic_DNA"/>
</dbReference>
<evidence type="ECO:0000313" key="4">
    <source>
        <dbReference type="Proteomes" id="UP000182427"/>
    </source>
</evidence>
<sequence>MMLALLKNPLARSAKHRHAYTPTDRITRYFFRLGILGLFFICVIDSSPIPLPIPGSSDILVTLLAAQRQEWIVVTLIATLGSVVGAAMSYHAGRIGGLALMDRYVPQRFRDRMRRWTEEHSILSTALPAILPPPAPLMPFLIAAGALKMPQSKFFTSFTISRFVRHAFFAWLGMHYGRRIMPAYLHFAEKYGWILLVVVWGSVLFGVIYAVVKLRQNRLRKQTAAPPAAAAA</sequence>
<evidence type="ECO:0000313" key="3">
    <source>
        <dbReference type="EMBL" id="SDE70807.1"/>
    </source>
</evidence>
<feature type="domain" description="VTT" evidence="2">
    <location>
        <begin position="57"/>
        <end position="173"/>
    </location>
</feature>
<dbReference type="AlphaFoldDB" id="A0A1G7F4K1"/>
<proteinExistence type="predicted"/>
<feature type="transmembrane region" description="Helical" evidence="1">
    <location>
        <begin position="29"/>
        <end position="51"/>
    </location>
</feature>
<dbReference type="InterPro" id="IPR051311">
    <property type="entry name" value="DedA_domain"/>
</dbReference>
<gene>
    <name evidence="3" type="ORF">SAMN05444167_0212</name>
</gene>